<sequence length="654" mass="72943">MPQRHQVSFFPEARNLRFKGNVFNAIIQGYSGIEALSKNIASAAIHNSAARQDPPRCHPLTRKDVLGDIMSWIKNSARKKSIIWLNGSAGAGKSAILQTLAETCEAQGLLAASFFFSRSTAPSTNINTGERLFATIAYQLAIAIDELQEHVDEVVRADPSIATKGMKRQMERLILEPMDALLKLHRLDELRLPPVIIIDGLDECADEKQQMNILRLLLDASTGRCNAFPFCIVISSRVEFTIDNLFRTSEFDHITRNIALDDRHDAKATQEEIRAYLRAEFDRIRSSDPIYKTRLGSAETPWPSDYIINMLASKSSGQFVYASTVIDFVSNPDCSPEDQLRIMLVLLTGRSSPMPTPTLSPSGSLVHGSSSSLIVDTEALGPLDNLYRDILKKCPNRKRTLDVLGHVLAMMQATDAYCATWGAPLNTGVVLHVIDHFLRLYAGDSEHAMRRLQPLISLARLKELKNHLAVAEHPVLATTPGRNIHQRSVDEQIASLAGAAIRFRHASFSDFLQKPARAGEFSIKLSKVHADITSACLRVMSGFKGENASRNEYLVWVYAVLFWCHHCTKVEGRQERAEIINMLRQFDISASWILPQTLPSLGVNEFRLREALGIFGIQELKDCPGQCRWSFGGPDLQSMVKELGSVTTWIQRLV</sequence>
<dbReference type="EMBL" id="JAACJJ010000057">
    <property type="protein sequence ID" value="KAF5310598.1"/>
    <property type="molecule type" value="Genomic_DNA"/>
</dbReference>
<evidence type="ECO:0000313" key="3">
    <source>
        <dbReference type="EMBL" id="KAF5310598.1"/>
    </source>
</evidence>
<feature type="domain" description="Nephrocystin 3-like N-terminal" evidence="2">
    <location>
        <begin position="70"/>
        <end position="237"/>
    </location>
</feature>
<dbReference type="Pfam" id="PF24883">
    <property type="entry name" value="NPHP3_N"/>
    <property type="match status" value="1"/>
</dbReference>
<gene>
    <name evidence="3" type="ORF">D9619_008246</name>
</gene>
<reference evidence="3 4" key="1">
    <citation type="journal article" date="2020" name="ISME J.">
        <title>Uncovering the hidden diversity of litter-decomposition mechanisms in mushroom-forming fungi.</title>
        <authorList>
            <person name="Floudas D."/>
            <person name="Bentzer J."/>
            <person name="Ahren D."/>
            <person name="Johansson T."/>
            <person name="Persson P."/>
            <person name="Tunlid A."/>
        </authorList>
    </citation>
    <scope>NUCLEOTIDE SEQUENCE [LARGE SCALE GENOMIC DNA]</scope>
    <source>
        <strain evidence="3 4">CBS 101986</strain>
    </source>
</reference>
<dbReference type="SUPFAM" id="SSF52540">
    <property type="entry name" value="P-loop containing nucleoside triphosphate hydrolases"/>
    <property type="match status" value="1"/>
</dbReference>
<organism evidence="3 4">
    <name type="scientific">Psilocybe cf. subviscida</name>
    <dbReference type="NCBI Taxonomy" id="2480587"/>
    <lineage>
        <taxon>Eukaryota</taxon>
        <taxon>Fungi</taxon>
        <taxon>Dikarya</taxon>
        <taxon>Basidiomycota</taxon>
        <taxon>Agaricomycotina</taxon>
        <taxon>Agaricomycetes</taxon>
        <taxon>Agaricomycetidae</taxon>
        <taxon>Agaricales</taxon>
        <taxon>Agaricineae</taxon>
        <taxon>Strophariaceae</taxon>
        <taxon>Psilocybe</taxon>
    </lineage>
</organism>
<dbReference type="Proteomes" id="UP000567179">
    <property type="component" value="Unassembled WGS sequence"/>
</dbReference>
<dbReference type="InterPro" id="IPR056884">
    <property type="entry name" value="NPHP3-like_N"/>
</dbReference>
<keyword evidence="1" id="KW-0677">Repeat</keyword>
<proteinExistence type="predicted"/>
<dbReference type="OrthoDB" id="4760524at2759"/>
<keyword evidence="4" id="KW-1185">Reference proteome</keyword>
<protein>
    <recommendedName>
        <fullName evidence="2">Nephrocystin 3-like N-terminal domain-containing protein</fullName>
    </recommendedName>
</protein>
<evidence type="ECO:0000313" key="4">
    <source>
        <dbReference type="Proteomes" id="UP000567179"/>
    </source>
</evidence>
<dbReference type="Gene3D" id="3.40.50.300">
    <property type="entry name" value="P-loop containing nucleotide triphosphate hydrolases"/>
    <property type="match status" value="1"/>
</dbReference>
<dbReference type="InterPro" id="IPR027417">
    <property type="entry name" value="P-loop_NTPase"/>
</dbReference>
<evidence type="ECO:0000259" key="2">
    <source>
        <dbReference type="Pfam" id="PF24883"/>
    </source>
</evidence>
<dbReference type="PANTHER" id="PTHR10039">
    <property type="entry name" value="AMELOGENIN"/>
    <property type="match status" value="1"/>
</dbReference>
<comment type="caution">
    <text evidence="3">The sequence shown here is derived from an EMBL/GenBank/DDBJ whole genome shotgun (WGS) entry which is preliminary data.</text>
</comment>
<evidence type="ECO:0000256" key="1">
    <source>
        <dbReference type="ARBA" id="ARBA00022737"/>
    </source>
</evidence>
<dbReference type="PANTHER" id="PTHR10039:SF14">
    <property type="entry name" value="NACHT DOMAIN-CONTAINING PROTEIN"/>
    <property type="match status" value="1"/>
</dbReference>
<accession>A0A8H5AU40</accession>
<dbReference type="AlphaFoldDB" id="A0A8H5AU40"/>
<name>A0A8H5AU40_9AGAR</name>